<dbReference type="AlphaFoldDB" id="A0ABD6BXS1"/>
<dbReference type="EMBL" id="JBHUDB010000001">
    <property type="protein sequence ID" value="MFD1569432.1"/>
    <property type="molecule type" value="Genomic_DNA"/>
</dbReference>
<keyword evidence="4" id="KW-1185">Reference proteome</keyword>
<protein>
    <recommendedName>
        <fullName evidence="2">DUF7573 domain-containing protein</fullName>
    </recommendedName>
</protein>
<evidence type="ECO:0000313" key="3">
    <source>
        <dbReference type="EMBL" id="MFD1569432.1"/>
    </source>
</evidence>
<dbReference type="Proteomes" id="UP001597185">
    <property type="component" value="Unassembled WGS sequence"/>
</dbReference>
<dbReference type="Pfam" id="PF24458">
    <property type="entry name" value="DUF7573"/>
    <property type="match status" value="1"/>
</dbReference>
<dbReference type="InterPro" id="IPR055995">
    <property type="entry name" value="DUF7573"/>
</dbReference>
<feature type="region of interest" description="Disordered" evidence="1">
    <location>
        <begin position="1"/>
        <end position="52"/>
    </location>
</feature>
<proteinExistence type="predicted"/>
<comment type="caution">
    <text evidence="3">The sequence shown here is derived from an EMBL/GenBank/DDBJ whole genome shotgun (WGS) entry which is preliminary data.</text>
</comment>
<feature type="compositionally biased region" description="Low complexity" evidence="1">
    <location>
        <begin position="36"/>
        <end position="52"/>
    </location>
</feature>
<evidence type="ECO:0000256" key="1">
    <source>
        <dbReference type="SAM" id="MobiDB-lite"/>
    </source>
</evidence>
<accession>A0ABD6BXS1</accession>
<dbReference type="RefSeq" id="WP_256417265.1">
    <property type="nucleotide sequence ID" value="NZ_JANHDL010000002.1"/>
</dbReference>
<feature type="domain" description="DUF7573" evidence="2">
    <location>
        <begin position="50"/>
        <end position="87"/>
    </location>
</feature>
<name>A0ABD6BXS1_9EURY</name>
<evidence type="ECO:0000313" key="4">
    <source>
        <dbReference type="Proteomes" id="UP001597185"/>
    </source>
</evidence>
<evidence type="ECO:0000259" key="2">
    <source>
        <dbReference type="Pfam" id="PF24458"/>
    </source>
</evidence>
<organism evidence="3 4">
    <name type="scientific">Halorubrum laminariae</name>
    <dbReference type="NCBI Taxonomy" id="1433523"/>
    <lineage>
        <taxon>Archaea</taxon>
        <taxon>Methanobacteriati</taxon>
        <taxon>Methanobacteriota</taxon>
        <taxon>Stenosarchaea group</taxon>
        <taxon>Halobacteria</taxon>
        <taxon>Halobacteriales</taxon>
        <taxon>Haloferacaceae</taxon>
        <taxon>Halorubrum</taxon>
    </lineage>
</organism>
<feature type="compositionally biased region" description="Basic and acidic residues" evidence="1">
    <location>
        <begin position="15"/>
        <end position="34"/>
    </location>
</feature>
<sequence length="89" mass="9423">MGEDRSLDDFAQNADADRNDADARSGGENPRDDTGSEASESVAEASETVTATATWTTDGADCEQCGESVARRWRDGDALVCADCKDWSG</sequence>
<gene>
    <name evidence="3" type="ORF">ACFR9T_02310</name>
</gene>
<reference evidence="3 4" key="1">
    <citation type="journal article" date="2019" name="Int. J. Syst. Evol. Microbiol.">
        <title>The Global Catalogue of Microorganisms (GCM) 10K type strain sequencing project: providing services to taxonomists for standard genome sequencing and annotation.</title>
        <authorList>
            <consortium name="The Broad Institute Genomics Platform"/>
            <consortium name="The Broad Institute Genome Sequencing Center for Infectious Disease"/>
            <person name="Wu L."/>
            <person name="Ma J."/>
        </authorList>
    </citation>
    <scope>NUCLEOTIDE SEQUENCE [LARGE SCALE GENOMIC DNA]</scope>
    <source>
        <strain evidence="3 4">CGMCC 1.12689</strain>
    </source>
</reference>